<accession>A0AAT9IGM8</accession>
<dbReference type="InterPro" id="IPR036611">
    <property type="entry name" value="Trigger_fac_ribosome-bd_sf"/>
</dbReference>
<dbReference type="InterPro" id="IPR008880">
    <property type="entry name" value="Trigger_fac_C"/>
</dbReference>
<evidence type="ECO:0000256" key="4">
    <source>
        <dbReference type="ARBA" id="ARBA00013194"/>
    </source>
</evidence>
<dbReference type="SUPFAM" id="SSF109998">
    <property type="entry name" value="Triger factor/SurA peptide-binding domain-like"/>
    <property type="match status" value="1"/>
</dbReference>
<proteinExistence type="inferred from homology"/>
<dbReference type="SUPFAM" id="SSF54534">
    <property type="entry name" value="FKBP-like"/>
    <property type="match status" value="1"/>
</dbReference>
<dbReference type="GO" id="GO:0005737">
    <property type="term" value="C:cytoplasm"/>
    <property type="evidence" value="ECO:0007669"/>
    <property type="project" value="UniProtKB-SubCell"/>
</dbReference>
<dbReference type="RefSeq" id="WP_367680899.1">
    <property type="nucleotide sequence ID" value="NZ_OZ060371.1"/>
</dbReference>
<evidence type="ECO:0000259" key="12">
    <source>
        <dbReference type="Pfam" id="PF05697"/>
    </source>
</evidence>
<dbReference type="GO" id="GO:0051301">
    <property type="term" value="P:cell division"/>
    <property type="evidence" value="ECO:0007669"/>
    <property type="project" value="UniProtKB-KW"/>
</dbReference>
<dbReference type="GO" id="GO:0015031">
    <property type="term" value="P:protein transport"/>
    <property type="evidence" value="ECO:0007669"/>
    <property type="project" value="InterPro"/>
</dbReference>
<evidence type="ECO:0000256" key="7">
    <source>
        <dbReference type="ARBA" id="ARBA00023110"/>
    </source>
</evidence>
<evidence type="ECO:0000256" key="6">
    <source>
        <dbReference type="ARBA" id="ARBA00022618"/>
    </source>
</evidence>
<evidence type="ECO:0000259" key="13">
    <source>
        <dbReference type="Pfam" id="PF05698"/>
    </source>
</evidence>
<dbReference type="InterPro" id="IPR046357">
    <property type="entry name" value="PPIase_dom_sf"/>
</dbReference>
<dbReference type="InterPro" id="IPR005215">
    <property type="entry name" value="Trig_fac"/>
</dbReference>
<evidence type="ECO:0000256" key="8">
    <source>
        <dbReference type="ARBA" id="ARBA00023186"/>
    </source>
</evidence>
<dbReference type="Gene3D" id="3.30.70.1050">
    <property type="entry name" value="Trigger factor ribosome-binding domain"/>
    <property type="match status" value="1"/>
</dbReference>
<sequence length="429" mass="51934">MKKKNKENKTIKHHLITLNISKKEFLKRMNLESIILKKNVSLHGFRKGKVPLNIIYEMHKNEIMQKSITYLMKKNFFNYIDKKRYKILDRPKYIFQEDSFDKNITYSVEFYEYLSSSIKSIKNTTIIKPKINITNSDKSFYLKKIYKNYLSWKKKSYYLIQNSDKITIDYKIKHNNLYIEKYKTKNFSFIINNKLFFSEIQNKLLGHKIGDVCNIYKTFSSNFYEKELKGKKVKIIILIKNIEKLYLPVSKKIEFLKKIKSSLFNNVKKKMKTTLNVFKKIYIKKQIINNILKKNSISFPEKMIKKEMNLIYKYYNTKYEKKFRCLLSIYSEKKVKAEAIKNLILKLTFKKVINENLISIDKNIIQNFFQSSFKKEHIYSKYINAYYKNTKIRKKIDNFIIENKIYSTLLKSTKIIYKQYSFQQFIKKI</sequence>
<dbReference type="Pfam" id="PF05697">
    <property type="entry name" value="Trigger_N"/>
    <property type="match status" value="1"/>
</dbReference>
<dbReference type="Pfam" id="PF05698">
    <property type="entry name" value="Trigger_C"/>
    <property type="match status" value="1"/>
</dbReference>
<keyword evidence="8" id="KW-0143">Chaperone</keyword>
<dbReference type="InterPro" id="IPR027304">
    <property type="entry name" value="Trigger_fact/SurA_dom_sf"/>
</dbReference>
<dbReference type="GO" id="GO:0003755">
    <property type="term" value="F:peptidyl-prolyl cis-trans isomerase activity"/>
    <property type="evidence" value="ECO:0007669"/>
    <property type="project" value="UniProtKB-KW"/>
</dbReference>
<comment type="subcellular location">
    <subcellularLocation>
        <location evidence="2">Cytoplasm</location>
    </subcellularLocation>
</comment>
<dbReference type="NCBIfam" id="TIGR00115">
    <property type="entry name" value="tig"/>
    <property type="match status" value="1"/>
</dbReference>
<comment type="catalytic activity">
    <reaction evidence="1">
        <text>[protein]-peptidylproline (omega=180) = [protein]-peptidylproline (omega=0)</text>
        <dbReference type="Rhea" id="RHEA:16237"/>
        <dbReference type="Rhea" id="RHEA-COMP:10747"/>
        <dbReference type="Rhea" id="RHEA-COMP:10748"/>
        <dbReference type="ChEBI" id="CHEBI:83833"/>
        <dbReference type="ChEBI" id="CHEBI:83834"/>
        <dbReference type="EC" id="5.2.1.8"/>
    </reaction>
</comment>
<dbReference type="PIRSF" id="PIRSF003095">
    <property type="entry name" value="Trigger_factor"/>
    <property type="match status" value="1"/>
</dbReference>
<evidence type="ECO:0000256" key="2">
    <source>
        <dbReference type="ARBA" id="ARBA00004496"/>
    </source>
</evidence>
<evidence type="ECO:0000256" key="9">
    <source>
        <dbReference type="ARBA" id="ARBA00023235"/>
    </source>
</evidence>
<evidence type="ECO:0000313" key="14">
    <source>
        <dbReference type="EMBL" id="CAL4043670.1"/>
    </source>
</evidence>
<keyword evidence="6" id="KW-0132">Cell division</keyword>
<evidence type="ECO:0000256" key="3">
    <source>
        <dbReference type="ARBA" id="ARBA00005464"/>
    </source>
</evidence>
<feature type="domain" description="Trigger factor C-terminal" evidence="13">
    <location>
        <begin position="265"/>
        <end position="410"/>
    </location>
</feature>
<keyword evidence="7" id="KW-0697">Rotamase</keyword>
<dbReference type="Gene3D" id="1.10.3120.10">
    <property type="entry name" value="Trigger factor, C-terminal domain"/>
    <property type="match status" value="1"/>
</dbReference>
<protein>
    <recommendedName>
        <fullName evidence="5">Trigger factor</fullName>
        <ecNumber evidence="4">5.2.1.8</ecNumber>
    </recommendedName>
    <alternativeName>
        <fullName evidence="11">PPIase</fullName>
    </alternativeName>
</protein>
<organism evidence="14">
    <name type="scientific">Buchnera aphidicola</name>
    <name type="common">Anoecia corni</name>
    <dbReference type="NCBI Taxonomy" id="2994477"/>
    <lineage>
        <taxon>Bacteria</taxon>
        <taxon>Pseudomonadati</taxon>
        <taxon>Pseudomonadota</taxon>
        <taxon>Gammaproteobacteria</taxon>
        <taxon>Enterobacterales</taxon>
        <taxon>Erwiniaceae</taxon>
        <taxon>Buchnera</taxon>
    </lineage>
</organism>
<dbReference type="GO" id="GO:0006457">
    <property type="term" value="P:protein folding"/>
    <property type="evidence" value="ECO:0007669"/>
    <property type="project" value="InterPro"/>
</dbReference>
<dbReference type="EMBL" id="OZ060371">
    <property type="protein sequence ID" value="CAL4043670.1"/>
    <property type="molecule type" value="Genomic_DNA"/>
</dbReference>
<dbReference type="Gene3D" id="3.10.50.40">
    <property type="match status" value="1"/>
</dbReference>
<evidence type="ECO:0000256" key="1">
    <source>
        <dbReference type="ARBA" id="ARBA00000971"/>
    </source>
</evidence>
<evidence type="ECO:0000256" key="10">
    <source>
        <dbReference type="ARBA" id="ARBA00023306"/>
    </source>
</evidence>
<keyword evidence="9 14" id="KW-0413">Isomerase</keyword>
<keyword evidence="10" id="KW-0131">Cell cycle</keyword>
<evidence type="ECO:0000256" key="11">
    <source>
        <dbReference type="ARBA" id="ARBA00029986"/>
    </source>
</evidence>
<evidence type="ECO:0000256" key="5">
    <source>
        <dbReference type="ARBA" id="ARBA00016902"/>
    </source>
</evidence>
<dbReference type="InterPro" id="IPR008881">
    <property type="entry name" value="Trigger_fac_ribosome-bd_bac"/>
</dbReference>
<reference evidence="14" key="1">
    <citation type="submission" date="2024-06" db="EMBL/GenBank/DDBJ databases">
        <authorList>
            <person name="Manzano-Marin A."/>
            <person name="Manzano-Marin A."/>
            <person name="Alejandro Manzano Marin A."/>
        </authorList>
    </citation>
    <scope>NUCLEOTIDE SEQUENCE</scope>
    <source>
        <strain evidence="14">Ancorni-2928</strain>
    </source>
</reference>
<dbReference type="InterPro" id="IPR037041">
    <property type="entry name" value="Trigger_fac_C_sf"/>
</dbReference>
<feature type="domain" description="Trigger factor ribosome-binding bacterial" evidence="12">
    <location>
        <begin position="5"/>
        <end position="137"/>
    </location>
</feature>
<dbReference type="AlphaFoldDB" id="A0AAT9IGM8"/>
<comment type="similarity">
    <text evidence="3">Belongs to the FKBP-type PPIase family. Tig subfamily.</text>
</comment>
<dbReference type="EC" id="5.2.1.8" evidence="4"/>
<name>A0AAT9IGM8_9GAMM</name>
<gene>
    <name evidence="14" type="primary">tig</name>
    <name evidence="14" type="ORF">BUANCORI2928_364</name>
</gene>
<dbReference type="SUPFAM" id="SSF102735">
    <property type="entry name" value="Trigger factor ribosome-binding domain"/>
    <property type="match status" value="1"/>
</dbReference>